<evidence type="ECO:0000256" key="1">
    <source>
        <dbReference type="SAM" id="Phobius"/>
    </source>
</evidence>
<gene>
    <name evidence="2" type="ORF">ORY91_001283</name>
    <name evidence="3" type="ORF">V9W64_06435</name>
</gene>
<reference evidence="2" key="1">
    <citation type="submission" date="2022-10" db="EMBL/GenBank/DDBJ databases">
        <authorList>
            <person name="Boutroux M."/>
        </authorList>
    </citation>
    <scope>NUCLEOTIDE SEQUENCE</scope>
    <source>
        <strain evidence="2">51.81</strain>
    </source>
</reference>
<name>A0A9X4E346_9NEIS</name>
<dbReference type="EMBL" id="CP146598">
    <property type="protein sequence ID" value="WWY02366.1"/>
    <property type="molecule type" value="Genomic_DNA"/>
</dbReference>
<feature type="transmembrane region" description="Helical" evidence="1">
    <location>
        <begin position="27"/>
        <end position="46"/>
    </location>
</feature>
<evidence type="ECO:0000313" key="2">
    <source>
        <dbReference type="EMBL" id="MDD9327870.1"/>
    </source>
</evidence>
<feature type="transmembrane region" description="Helical" evidence="1">
    <location>
        <begin position="185"/>
        <end position="202"/>
    </location>
</feature>
<reference evidence="3" key="2">
    <citation type="submission" date="2024-02" db="EMBL/GenBank/DDBJ databases">
        <title>Neisseria leonii sp. nov.</title>
        <authorList>
            <person name="Boutroux M."/>
            <person name="Favre-Rochex S."/>
            <person name="Gorgette O."/>
            <person name="Touak G."/>
            <person name="Muhle E."/>
            <person name="Chesneau O."/>
            <person name="Clermont D."/>
            <person name="Rahi P."/>
        </authorList>
    </citation>
    <scope>NUCLEOTIDE SEQUENCE</scope>
    <source>
        <strain evidence="3">51.81</strain>
    </source>
</reference>
<dbReference type="RefSeq" id="WP_274585035.1">
    <property type="nucleotide sequence ID" value="NZ_CP145811.1"/>
</dbReference>
<dbReference type="Proteomes" id="UP001149607">
    <property type="component" value="Chromosome"/>
</dbReference>
<evidence type="ECO:0000313" key="3">
    <source>
        <dbReference type="EMBL" id="WWY02366.1"/>
    </source>
</evidence>
<keyword evidence="1" id="KW-1133">Transmembrane helix</keyword>
<keyword evidence="1" id="KW-0812">Transmembrane</keyword>
<dbReference type="AlphaFoldDB" id="A0A9X4E346"/>
<proteinExistence type="predicted"/>
<keyword evidence="4" id="KW-1185">Reference proteome</keyword>
<dbReference type="EMBL" id="JAPQFL010000003">
    <property type="protein sequence ID" value="MDD9327870.1"/>
    <property type="molecule type" value="Genomic_DNA"/>
</dbReference>
<keyword evidence="1" id="KW-0472">Membrane</keyword>
<organism evidence="2">
    <name type="scientific">Neisseria leonii</name>
    <dbReference type="NCBI Taxonomy" id="2995413"/>
    <lineage>
        <taxon>Bacteria</taxon>
        <taxon>Pseudomonadati</taxon>
        <taxon>Pseudomonadota</taxon>
        <taxon>Betaproteobacteria</taxon>
        <taxon>Neisseriales</taxon>
        <taxon>Neisseriaceae</taxon>
        <taxon>Neisseria</taxon>
    </lineage>
</organism>
<accession>A0A9X4E346</accession>
<evidence type="ECO:0000313" key="4">
    <source>
        <dbReference type="Proteomes" id="UP001149607"/>
    </source>
</evidence>
<sequence>MLYTFFTFIFPLYFYYGGKWHNNKFEAVGGLVLGIFLWLLLFCVVIRRMRKHQKIRFLYQSLAKQGQKVNARIIGNHTQQSSRGAVVDLVVEFENLAGTTVQATMSCMDLRPQERRYEVGKTLILYLNRQSGEHLPFAIDGGEFNYNKTVDIVFLIIAISYSIAAFIISHHLYSQGDGIRWLSFFHPWVFSPMIGIIIYAFLGKIGQGFFRGLNQEEKNRLLLYGLKTRGEIIRFDITGESLNDQPTMLIGFKYQDNQRHTHQIERKQTVFIHELSDWKKGDVVDLLYLPDRPAIVDRV</sequence>
<protein>
    <submittedName>
        <fullName evidence="3">DUF3592 domain-containing protein</fullName>
    </submittedName>
</protein>
<feature type="transmembrane region" description="Helical" evidence="1">
    <location>
        <begin position="152"/>
        <end position="173"/>
    </location>
</feature>